<gene>
    <name evidence="2" type="ORF">R3P38DRAFT_2795426</name>
</gene>
<dbReference type="EMBL" id="JAWWNJ010000081">
    <property type="protein sequence ID" value="KAK7001932.1"/>
    <property type="molecule type" value="Genomic_DNA"/>
</dbReference>
<keyword evidence="3" id="KW-1185">Reference proteome</keyword>
<organism evidence="2 3">
    <name type="scientific">Favolaschia claudopus</name>
    <dbReference type="NCBI Taxonomy" id="2862362"/>
    <lineage>
        <taxon>Eukaryota</taxon>
        <taxon>Fungi</taxon>
        <taxon>Dikarya</taxon>
        <taxon>Basidiomycota</taxon>
        <taxon>Agaricomycotina</taxon>
        <taxon>Agaricomycetes</taxon>
        <taxon>Agaricomycetidae</taxon>
        <taxon>Agaricales</taxon>
        <taxon>Marasmiineae</taxon>
        <taxon>Mycenaceae</taxon>
        <taxon>Favolaschia</taxon>
    </lineage>
</organism>
<evidence type="ECO:0000313" key="2">
    <source>
        <dbReference type="EMBL" id="KAK7001932.1"/>
    </source>
</evidence>
<name>A0AAW0A741_9AGAR</name>
<comment type="caution">
    <text evidence="2">The sequence shown here is derived from an EMBL/GenBank/DDBJ whole genome shotgun (WGS) entry which is preliminary data.</text>
</comment>
<feature type="region of interest" description="Disordered" evidence="1">
    <location>
        <begin position="204"/>
        <end position="227"/>
    </location>
</feature>
<accession>A0AAW0A741</accession>
<evidence type="ECO:0000313" key="3">
    <source>
        <dbReference type="Proteomes" id="UP001362999"/>
    </source>
</evidence>
<reference evidence="2 3" key="1">
    <citation type="journal article" date="2024" name="J Genomics">
        <title>Draft genome sequencing and assembly of Favolaschia claudopus CIRM-BRFM 2984 isolated from oak limbs.</title>
        <authorList>
            <person name="Navarro D."/>
            <person name="Drula E."/>
            <person name="Chaduli D."/>
            <person name="Cazenave R."/>
            <person name="Ahrendt S."/>
            <person name="Wang J."/>
            <person name="Lipzen A."/>
            <person name="Daum C."/>
            <person name="Barry K."/>
            <person name="Grigoriev I.V."/>
            <person name="Favel A."/>
            <person name="Rosso M.N."/>
            <person name="Martin F."/>
        </authorList>
    </citation>
    <scope>NUCLEOTIDE SEQUENCE [LARGE SCALE GENOMIC DNA]</scope>
    <source>
        <strain evidence="2 3">CIRM-BRFM 2984</strain>
    </source>
</reference>
<dbReference type="Proteomes" id="UP001362999">
    <property type="component" value="Unassembled WGS sequence"/>
</dbReference>
<sequence>MIHQENHSLLVIGAAALANWQSVERPRLARFCAEVSGSAGRVRVRTSMVAGFASEINASEIASTLKQRAYQKRVEEEGRRQKAVAVQLTPTTRTLRGCSPQQLLSLTALDQDTKFPQRNPAAANFSDCAATYADPLYPGPARPRQETRARPPSAYEPAGGTSPGRVGFFRCYHHAAHAVNRPPPPSSFLCAFVLVRTFDHWHLSTTRRGSSDPDAQLVRDRTRKSRYRRNSPSYTFLSQFNAHPRPLSSLRSNAVHINRQPPPHLITFQPPTLDPPPPPLGAPQEIIHLRSRPPRAILAGEGNEKAAI</sequence>
<evidence type="ECO:0000256" key="1">
    <source>
        <dbReference type="SAM" id="MobiDB-lite"/>
    </source>
</evidence>
<dbReference type="AlphaFoldDB" id="A0AAW0A741"/>
<proteinExistence type="predicted"/>
<protein>
    <submittedName>
        <fullName evidence="2">Uncharacterized protein</fullName>
    </submittedName>
</protein>
<feature type="region of interest" description="Disordered" evidence="1">
    <location>
        <begin position="136"/>
        <end position="161"/>
    </location>
</feature>